<dbReference type="Gene3D" id="3.40.50.1010">
    <property type="entry name" value="5'-nuclease"/>
    <property type="match status" value="1"/>
</dbReference>
<sequence>MLQSKVFNKETRGGRLQKIDLLENQAIDNVVVLSVVLDEVKNRNRSMYNRIRALCSNQAKQFYVFSNHVHKKHLADTSQVLLVTNDRENERKATEEGISAETKSRAYVKSIGQPELLDLLAQPAAMEDADDSRPSKRKLVDEEGDDTVHLAPKKLLGIKMLTLLVLWSLEPMSLPGGTAHSLFVSKDRRIPRFALTLDSFRTFLDMRIVVAVDSWGCQSRYPSGHYVRPIGKIGSGRAITSILFLVLSCLPPLPWSVSAEDVSDPVRQDLRHLLVFSVDPSGISVYLVERGIDMLPKPLTEDICSLRTDVERLAFSVIWEMSPEVEITSTRFTKSIIKSSPALSYVEALARMDDRLCTGLISVIYCYVLFELCALASAEVKFQIAAETHDPLDIAIGLSLDVSSSKALADSLNRAVWGSLSFRISSLWACGTLIYSFYIPYPEISWLLAASLRIYKLPTVFQDRPQLTSVADNKPTDAETRVAKLRSNGFILFVPKYEIEGPVYVTAKGEKRGGDWYVDEENQKIV</sequence>
<evidence type="ECO:0000313" key="3">
    <source>
        <dbReference type="Proteomes" id="UP000266723"/>
    </source>
</evidence>
<dbReference type="Proteomes" id="UP000266723">
    <property type="component" value="Unassembled WGS sequence"/>
</dbReference>
<dbReference type="PANTHER" id="PTHR23355">
    <property type="entry name" value="RIBONUCLEASE"/>
    <property type="match status" value="1"/>
</dbReference>
<dbReference type="SUPFAM" id="SSF50249">
    <property type="entry name" value="Nucleic acid-binding proteins"/>
    <property type="match status" value="1"/>
</dbReference>
<dbReference type="InterPro" id="IPR050180">
    <property type="entry name" value="RNR_Ribonuclease"/>
</dbReference>
<dbReference type="Pfam" id="PF00773">
    <property type="entry name" value="RNB"/>
    <property type="match status" value="1"/>
</dbReference>
<protein>
    <recommendedName>
        <fullName evidence="1">RNB domain-containing protein</fullName>
    </recommendedName>
</protein>
<dbReference type="Pfam" id="PF17849">
    <property type="entry name" value="OB_Dis3"/>
    <property type="match status" value="1"/>
</dbReference>
<evidence type="ECO:0000313" key="2">
    <source>
        <dbReference type="EMBL" id="KAF3593492.1"/>
    </source>
</evidence>
<dbReference type="InterPro" id="IPR041505">
    <property type="entry name" value="Dis3_CSD2"/>
</dbReference>
<dbReference type="Gene3D" id="2.40.50.140">
    <property type="entry name" value="Nucleic acid-binding proteins"/>
    <property type="match status" value="1"/>
</dbReference>
<gene>
    <name evidence="2" type="ORF">DY000_02027924</name>
</gene>
<accession>A0ABQ7E8U8</accession>
<name>A0ABQ7E8U8_BRACR</name>
<keyword evidence="3" id="KW-1185">Reference proteome</keyword>
<feature type="domain" description="RNB" evidence="1">
    <location>
        <begin position="267"/>
        <end position="454"/>
    </location>
</feature>
<dbReference type="SMART" id="SM00955">
    <property type="entry name" value="RNB"/>
    <property type="match status" value="1"/>
</dbReference>
<dbReference type="InterPro" id="IPR001900">
    <property type="entry name" value="RNase_II/R"/>
</dbReference>
<evidence type="ECO:0000259" key="1">
    <source>
        <dbReference type="SMART" id="SM00955"/>
    </source>
</evidence>
<organism evidence="2 3">
    <name type="scientific">Brassica cretica</name>
    <name type="common">Mustard</name>
    <dbReference type="NCBI Taxonomy" id="69181"/>
    <lineage>
        <taxon>Eukaryota</taxon>
        <taxon>Viridiplantae</taxon>
        <taxon>Streptophyta</taxon>
        <taxon>Embryophyta</taxon>
        <taxon>Tracheophyta</taxon>
        <taxon>Spermatophyta</taxon>
        <taxon>Magnoliopsida</taxon>
        <taxon>eudicotyledons</taxon>
        <taxon>Gunneridae</taxon>
        <taxon>Pentapetalae</taxon>
        <taxon>rosids</taxon>
        <taxon>malvids</taxon>
        <taxon>Brassicales</taxon>
        <taxon>Brassicaceae</taxon>
        <taxon>Brassiceae</taxon>
        <taxon>Brassica</taxon>
    </lineage>
</organism>
<comment type="caution">
    <text evidence="2">The sequence shown here is derived from an EMBL/GenBank/DDBJ whole genome shotgun (WGS) entry which is preliminary data.</text>
</comment>
<proteinExistence type="predicted"/>
<reference evidence="2 3" key="1">
    <citation type="journal article" date="2020" name="BMC Genomics">
        <title>Intraspecific diversification of the crop wild relative Brassica cretica Lam. using demographic model selection.</title>
        <authorList>
            <person name="Kioukis A."/>
            <person name="Michalopoulou V.A."/>
            <person name="Briers L."/>
            <person name="Pirintsos S."/>
            <person name="Studholme D.J."/>
            <person name="Pavlidis P."/>
            <person name="Sarris P.F."/>
        </authorList>
    </citation>
    <scope>NUCLEOTIDE SEQUENCE [LARGE SCALE GENOMIC DNA]</scope>
    <source>
        <strain evidence="3">cv. PFS-1207/04</strain>
    </source>
</reference>
<dbReference type="InterPro" id="IPR012340">
    <property type="entry name" value="NA-bd_OB-fold"/>
</dbReference>
<dbReference type="EMBL" id="QGKV02000299">
    <property type="protein sequence ID" value="KAF3593492.1"/>
    <property type="molecule type" value="Genomic_DNA"/>
</dbReference>
<dbReference type="Gene3D" id="2.40.50.700">
    <property type="match status" value="1"/>
</dbReference>
<dbReference type="PANTHER" id="PTHR23355:SF35">
    <property type="entry name" value="EXOSOME COMPLEX EXONUCLEASE RRP44"/>
    <property type="match status" value="1"/>
</dbReference>